<dbReference type="Proteomes" id="UP001195483">
    <property type="component" value="Unassembled WGS sequence"/>
</dbReference>
<protein>
    <submittedName>
        <fullName evidence="1">Uncharacterized protein</fullName>
    </submittedName>
</protein>
<evidence type="ECO:0000313" key="1">
    <source>
        <dbReference type="EMBL" id="KAK3609008.1"/>
    </source>
</evidence>
<gene>
    <name evidence="1" type="ORF">CHS0354_019821</name>
</gene>
<name>A0AAE0TG13_9BIVA</name>
<keyword evidence="2" id="KW-1185">Reference proteome</keyword>
<dbReference type="AlphaFoldDB" id="A0AAE0TG13"/>
<sequence>MYILKKTFRKCFCTMLLCFFSLCAWYLSTYHTYNYVSVKLLNYKSNHSKHNKINQVVFEELELYLRMSSRFLDKYDNILLPSLRYFWPGNVSIVVVLDEESAKDKELEKTLPLRYPYPRVEYQSPIHPSIYHQRGHERMQRDFFYPEDKIKKKYVGFIDTDTVFVTRVIPELLFEEGKPVIIGNYGKYDTPLFRKEESLGTGKMLQLKEIMRGMSYFPVIMKVSHIVELRKYVEKLHKKTFDEVFKISSKGPFSQFSIMCQYVWTFHRDEYKFYFHLRSYNNGIWHGEDNPPGRVPYQFYQTNVTEEQRMPKPRSSIHLRYHDNWKNPDTLRNVIKTGICFSGGFDLCPNKCKHLNRSGLQRELYYFEYNDWSWDKRCLLEQRKHYALVAEQSNDVALQALKTGCDEVDRLSFKP</sequence>
<proteinExistence type="predicted"/>
<dbReference type="EMBL" id="JAEAOA010001204">
    <property type="protein sequence ID" value="KAK3609008.1"/>
    <property type="molecule type" value="Genomic_DNA"/>
</dbReference>
<reference evidence="1" key="1">
    <citation type="journal article" date="2021" name="Genome Biol. Evol.">
        <title>A High-Quality Reference Genome for a Parasitic Bivalve with Doubly Uniparental Inheritance (Bivalvia: Unionida).</title>
        <authorList>
            <person name="Smith C.H."/>
        </authorList>
    </citation>
    <scope>NUCLEOTIDE SEQUENCE</scope>
    <source>
        <strain evidence="1">CHS0354</strain>
    </source>
</reference>
<organism evidence="1 2">
    <name type="scientific">Potamilus streckersoni</name>
    <dbReference type="NCBI Taxonomy" id="2493646"/>
    <lineage>
        <taxon>Eukaryota</taxon>
        <taxon>Metazoa</taxon>
        <taxon>Spiralia</taxon>
        <taxon>Lophotrochozoa</taxon>
        <taxon>Mollusca</taxon>
        <taxon>Bivalvia</taxon>
        <taxon>Autobranchia</taxon>
        <taxon>Heteroconchia</taxon>
        <taxon>Palaeoheterodonta</taxon>
        <taxon>Unionida</taxon>
        <taxon>Unionoidea</taxon>
        <taxon>Unionidae</taxon>
        <taxon>Ambleminae</taxon>
        <taxon>Lampsilini</taxon>
        <taxon>Potamilus</taxon>
    </lineage>
</organism>
<comment type="caution">
    <text evidence="1">The sequence shown here is derived from an EMBL/GenBank/DDBJ whole genome shotgun (WGS) entry which is preliminary data.</text>
</comment>
<reference evidence="1" key="2">
    <citation type="journal article" date="2021" name="Genome Biol. Evol.">
        <title>Developing a high-quality reference genome for a parasitic bivalve with doubly uniparental inheritance (Bivalvia: Unionida).</title>
        <authorList>
            <person name="Smith C.H."/>
        </authorList>
    </citation>
    <scope>NUCLEOTIDE SEQUENCE</scope>
    <source>
        <strain evidence="1">CHS0354</strain>
        <tissue evidence="1">Mantle</tissue>
    </source>
</reference>
<reference evidence="1" key="3">
    <citation type="submission" date="2023-05" db="EMBL/GenBank/DDBJ databases">
        <authorList>
            <person name="Smith C.H."/>
        </authorList>
    </citation>
    <scope>NUCLEOTIDE SEQUENCE</scope>
    <source>
        <strain evidence="1">CHS0354</strain>
        <tissue evidence="1">Mantle</tissue>
    </source>
</reference>
<evidence type="ECO:0000313" key="2">
    <source>
        <dbReference type="Proteomes" id="UP001195483"/>
    </source>
</evidence>
<accession>A0AAE0TG13</accession>